<dbReference type="PANTHER" id="PTHR35175">
    <property type="entry name" value="DUF1289 DOMAIN-CONTAINING PROTEIN"/>
    <property type="match status" value="1"/>
</dbReference>
<dbReference type="InterPro" id="IPR010710">
    <property type="entry name" value="DUF1289"/>
</dbReference>
<protein>
    <submittedName>
        <fullName evidence="1">DUF1289 domain-containing protein</fullName>
    </submittedName>
</protein>
<sequence>MSFASTRVRRQLREVAQLPEGAPVPSPCNNVCRIDAATGLCLGCLRTLDEVAAWGSMADEGKREVWQRLGARAGVEEKA</sequence>
<evidence type="ECO:0000313" key="2">
    <source>
        <dbReference type="Proteomes" id="UP000297839"/>
    </source>
</evidence>
<organism evidence="1 2">
    <name type="scientific">Ramlibacter humi</name>
    <dbReference type="NCBI Taxonomy" id="2530451"/>
    <lineage>
        <taxon>Bacteria</taxon>
        <taxon>Pseudomonadati</taxon>
        <taxon>Pseudomonadota</taxon>
        <taxon>Betaproteobacteria</taxon>
        <taxon>Burkholderiales</taxon>
        <taxon>Comamonadaceae</taxon>
        <taxon>Ramlibacter</taxon>
    </lineage>
</organism>
<comment type="caution">
    <text evidence="1">The sequence shown here is derived from an EMBL/GenBank/DDBJ whole genome shotgun (WGS) entry which is preliminary data.</text>
</comment>
<dbReference type="RefSeq" id="WP_135250832.1">
    <property type="nucleotide sequence ID" value="NZ_SMLK01000005.1"/>
</dbReference>
<accession>A0A4Z0BL14</accession>
<dbReference type="AlphaFoldDB" id="A0A4Z0BL14"/>
<dbReference type="EMBL" id="SMLK01000005">
    <property type="protein sequence ID" value="TFY99113.1"/>
    <property type="molecule type" value="Genomic_DNA"/>
</dbReference>
<keyword evidence="2" id="KW-1185">Reference proteome</keyword>
<name>A0A4Z0BL14_9BURK</name>
<dbReference type="OrthoDB" id="8911262at2"/>
<dbReference type="Proteomes" id="UP000297839">
    <property type="component" value="Unassembled WGS sequence"/>
</dbReference>
<dbReference type="Pfam" id="PF06945">
    <property type="entry name" value="DUF1289"/>
    <property type="match status" value="1"/>
</dbReference>
<gene>
    <name evidence="1" type="ORF">EZ216_16275</name>
</gene>
<reference evidence="1 2" key="1">
    <citation type="submission" date="2019-03" db="EMBL/GenBank/DDBJ databases">
        <title>Ramlibacter sp. 18x22-1, whole genome shotgun sequence.</title>
        <authorList>
            <person name="Zhang X."/>
            <person name="Feng G."/>
            <person name="Zhu H."/>
        </authorList>
    </citation>
    <scope>NUCLEOTIDE SEQUENCE [LARGE SCALE GENOMIC DNA]</scope>
    <source>
        <strain evidence="1 2">18x22-1</strain>
    </source>
</reference>
<dbReference type="PANTHER" id="PTHR35175:SF2">
    <property type="entry name" value="DUF1289 DOMAIN-CONTAINING PROTEIN"/>
    <property type="match status" value="1"/>
</dbReference>
<proteinExistence type="predicted"/>
<evidence type="ECO:0000313" key="1">
    <source>
        <dbReference type="EMBL" id="TFY99113.1"/>
    </source>
</evidence>